<gene>
    <name evidence="4" type="ORF">CAPTEDRAFT_3766</name>
</gene>
<keyword evidence="6" id="KW-1185">Reference proteome</keyword>
<dbReference type="FunFam" id="3.60.20.40:FF:000001">
    <property type="entry name" value="Gamma-glutamyltranspeptidase 1"/>
    <property type="match status" value="1"/>
</dbReference>
<feature type="active site" description="Nucleophile" evidence="2">
    <location>
        <position position="3"/>
    </location>
</feature>
<dbReference type="GO" id="GO:0036374">
    <property type="term" value="F:glutathione hydrolase activity"/>
    <property type="evidence" value="ECO:0007669"/>
    <property type="project" value="InterPro"/>
</dbReference>
<dbReference type="Gene3D" id="3.60.20.40">
    <property type="match status" value="1"/>
</dbReference>
<dbReference type="AlphaFoldDB" id="R7UTJ7"/>
<evidence type="ECO:0000256" key="1">
    <source>
        <dbReference type="ARBA" id="ARBA00084097"/>
    </source>
</evidence>
<feature type="binding site" evidence="3">
    <location>
        <begin position="73"/>
        <end position="74"/>
    </location>
    <ligand>
        <name>L-glutamate</name>
        <dbReference type="ChEBI" id="CHEBI:29985"/>
    </ligand>
</feature>
<name>R7UTJ7_CAPTE</name>
<feature type="binding site" evidence="3">
    <location>
        <begin position="21"/>
        <end position="23"/>
    </location>
    <ligand>
        <name>L-glutamate</name>
        <dbReference type="ChEBI" id="CHEBI:29985"/>
    </ligand>
</feature>
<dbReference type="OrthoDB" id="1081007at2759"/>
<reference evidence="6" key="1">
    <citation type="submission" date="2012-12" db="EMBL/GenBank/DDBJ databases">
        <authorList>
            <person name="Hellsten U."/>
            <person name="Grimwood J."/>
            <person name="Chapman J.A."/>
            <person name="Shapiro H."/>
            <person name="Aerts A."/>
            <person name="Otillar R.P."/>
            <person name="Terry A.Y."/>
            <person name="Boore J.L."/>
            <person name="Simakov O."/>
            <person name="Marletaz F."/>
            <person name="Cho S.-J."/>
            <person name="Edsinger-Gonzales E."/>
            <person name="Havlak P."/>
            <person name="Kuo D.-H."/>
            <person name="Larsson T."/>
            <person name="Lv J."/>
            <person name="Arendt D."/>
            <person name="Savage R."/>
            <person name="Osoegawa K."/>
            <person name="de Jong P."/>
            <person name="Lindberg D.R."/>
            <person name="Seaver E.C."/>
            <person name="Weisblat D.A."/>
            <person name="Putnam N.H."/>
            <person name="Grigoriev I.V."/>
            <person name="Rokhsar D.S."/>
        </authorList>
    </citation>
    <scope>NUCLEOTIDE SEQUENCE</scope>
    <source>
        <strain evidence="6">I ESC-2004</strain>
    </source>
</reference>
<keyword evidence="1" id="KW-1199">Hemostasis impairing toxin</keyword>
<dbReference type="Proteomes" id="UP000014760">
    <property type="component" value="Unassembled WGS sequence"/>
</dbReference>
<dbReference type="GO" id="GO:0005886">
    <property type="term" value="C:plasma membrane"/>
    <property type="evidence" value="ECO:0007669"/>
    <property type="project" value="TreeGrafter"/>
</dbReference>
<dbReference type="Pfam" id="PF01019">
    <property type="entry name" value="G_glu_transpept"/>
    <property type="match status" value="1"/>
</dbReference>
<dbReference type="GO" id="GO:0006751">
    <property type="term" value="P:glutathione catabolic process"/>
    <property type="evidence" value="ECO:0007669"/>
    <property type="project" value="InterPro"/>
</dbReference>
<dbReference type="EnsemblMetazoa" id="CapteT3766">
    <property type="protein sequence ID" value="CapteP3766"/>
    <property type="gene ID" value="CapteG3766"/>
</dbReference>
<evidence type="ECO:0000256" key="2">
    <source>
        <dbReference type="PIRSR" id="PIRSR600101-1"/>
    </source>
</evidence>
<feature type="binding site" evidence="3">
    <location>
        <position position="45"/>
    </location>
    <ligand>
        <name>L-glutamate</name>
        <dbReference type="ChEBI" id="CHEBI:29985"/>
    </ligand>
</feature>
<evidence type="ECO:0000313" key="5">
    <source>
        <dbReference type="EnsemblMetazoa" id="CapteP3766"/>
    </source>
</evidence>
<dbReference type="InterPro" id="IPR043137">
    <property type="entry name" value="GGT_ssub_C"/>
</dbReference>
<dbReference type="STRING" id="283909.R7UTJ7"/>
<protein>
    <recommendedName>
        <fullName evidence="7">Gamma-glutamyltranspeptidase 1</fullName>
    </recommendedName>
</protein>
<dbReference type="EMBL" id="KB298217">
    <property type="protein sequence ID" value="ELU09505.1"/>
    <property type="molecule type" value="Genomic_DNA"/>
</dbReference>
<dbReference type="InterPro" id="IPR000101">
    <property type="entry name" value="GGT_peptidase"/>
</dbReference>
<dbReference type="SUPFAM" id="SSF56235">
    <property type="entry name" value="N-terminal nucleophile aminohydrolases (Ntn hydrolases)"/>
    <property type="match status" value="1"/>
</dbReference>
<evidence type="ECO:0000313" key="4">
    <source>
        <dbReference type="EMBL" id="ELU09505.1"/>
    </source>
</evidence>
<dbReference type="HOGENOM" id="CLU_014813_1_1_1"/>
<evidence type="ECO:0008006" key="7">
    <source>
        <dbReference type="Google" id="ProtNLM"/>
    </source>
</evidence>
<reference evidence="5" key="3">
    <citation type="submission" date="2015-06" db="UniProtKB">
        <authorList>
            <consortium name="EnsemblMetazoa"/>
        </authorList>
    </citation>
    <scope>IDENTIFICATION</scope>
</reference>
<dbReference type="OMA" id="ITAPRVY"/>
<evidence type="ECO:0000313" key="6">
    <source>
        <dbReference type="Proteomes" id="UP000014760"/>
    </source>
</evidence>
<dbReference type="PANTHER" id="PTHR11686">
    <property type="entry name" value="GAMMA GLUTAMYL TRANSPEPTIDASE"/>
    <property type="match status" value="1"/>
</dbReference>
<keyword evidence="1" id="KW-0800">Toxin</keyword>
<accession>R7UTJ7</accession>
<keyword evidence="1" id="KW-1202">Platelet aggregation activating toxin</keyword>
<reference evidence="4 6" key="2">
    <citation type="journal article" date="2013" name="Nature">
        <title>Insights into bilaterian evolution from three spiralian genomes.</title>
        <authorList>
            <person name="Simakov O."/>
            <person name="Marletaz F."/>
            <person name="Cho S.J."/>
            <person name="Edsinger-Gonzales E."/>
            <person name="Havlak P."/>
            <person name="Hellsten U."/>
            <person name="Kuo D.H."/>
            <person name="Larsson T."/>
            <person name="Lv J."/>
            <person name="Arendt D."/>
            <person name="Savage R."/>
            <person name="Osoegawa K."/>
            <person name="de Jong P."/>
            <person name="Grimwood J."/>
            <person name="Chapman J.A."/>
            <person name="Shapiro H."/>
            <person name="Aerts A."/>
            <person name="Otillar R.P."/>
            <person name="Terry A.Y."/>
            <person name="Boore J.L."/>
            <person name="Grigoriev I.V."/>
            <person name="Lindberg D.R."/>
            <person name="Seaver E.C."/>
            <person name="Weisblat D.A."/>
            <person name="Putnam N.H."/>
            <person name="Rokhsar D.S."/>
        </authorList>
    </citation>
    <scope>NUCLEOTIDE SEQUENCE</scope>
    <source>
        <strain evidence="4 6">I ESC-2004</strain>
    </source>
</reference>
<evidence type="ECO:0000256" key="3">
    <source>
        <dbReference type="PIRSR" id="PIRSR600101-2"/>
    </source>
</evidence>
<dbReference type="EMBL" id="AMQN01001005">
    <property type="status" value="NOT_ANNOTATED_CDS"/>
    <property type="molecule type" value="Genomic_DNA"/>
</dbReference>
<dbReference type="InterPro" id="IPR029055">
    <property type="entry name" value="Ntn_hydrolases_N"/>
</dbReference>
<dbReference type="PRINTS" id="PR01210">
    <property type="entry name" value="GGTRANSPTASE"/>
</dbReference>
<sequence>MGTSHMNVYGADGSAASLTSTINYWFGSKVRGNRTGIMFNNEMDDFSSPGTSNVYGFPASPSNYIVPGKMPLSSMSPSLVFNQHGDAELLAGASGGSKIISATAQVIMNNLWFKMSPIASADQPRLHHQLVRDIIYYEPSFEKAILDGLREKEHTVQEMIGYAEFLKIPMEDLFCLQAVADGRKGGSPDGI</sequence>
<proteinExistence type="predicted"/>
<feature type="binding site" evidence="3">
    <location>
        <position position="96"/>
    </location>
    <ligand>
        <name>L-glutamate</name>
        <dbReference type="ChEBI" id="CHEBI:29985"/>
    </ligand>
</feature>
<organism evidence="4">
    <name type="scientific">Capitella teleta</name>
    <name type="common">Polychaete worm</name>
    <dbReference type="NCBI Taxonomy" id="283909"/>
    <lineage>
        <taxon>Eukaryota</taxon>
        <taxon>Metazoa</taxon>
        <taxon>Spiralia</taxon>
        <taxon>Lophotrochozoa</taxon>
        <taxon>Annelida</taxon>
        <taxon>Polychaeta</taxon>
        <taxon>Sedentaria</taxon>
        <taxon>Scolecida</taxon>
        <taxon>Capitellidae</taxon>
        <taxon>Capitella</taxon>
    </lineage>
</organism>
<dbReference type="PANTHER" id="PTHR11686:SF9">
    <property type="entry name" value="RE13973P"/>
    <property type="match status" value="1"/>
</dbReference>